<dbReference type="PANTHER" id="PTHR30085">
    <property type="entry name" value="AMINO ACID ABC TRANSPORTER PERMEASE"/>
    <property type="match status" value="1"/>
</dbReference>
<evidence type="ECO:0000256" key="3">
    <source>
        <dbReference type="ARBA" id="ARBA00022729"/>
    </source>
</evidence>
<dbReference type="Gene3D" id="3.40.190.10">
    <property type="entry name" value="Periplasmic binding protein-like II"/>
    <property type="match status" value="2"/>
</dbReference>
<keyword evidence="3 4" id="KW-0732">Signal</keyword>
<dbReference type="RefSeq" id="WP_260347768.1">
    <property type="nucleotide sequence ID" value="NZ_JAOAOS010000001.1"/>
</dbReference>
<dbReference type="InterPro" id="IPR051455">
    <property type="entry name" value="Bact_solute-bind_prot3"/>
</dbReference>
<dbReference type="Proteomes" id="UP001595976">
    <property type="component" value="Unassembled WGS sequence"/>
</dbReference>
<evidence type="ECO:0000256" key="4">
    <source>
        <dbReference type="SAM" id="SignalP"/>
    </source>
</evidence>
<feature type="signal peptide" evidence="4">
    <location>
        <begin position="1"/>
        <end position="19"/>
    </location>
</feature>
<protein>
    <submittedName>
        <fullName evidence="6">Amino acid ABC transporter substrate-binding protein</fullName>
    </submittedName>
</protein>
<accession>A0ABW0F0W1</accession>
<dbReference type="EMBL" id="JBHSLI010000001">
    <property type="protein sequence ID" value="MFC5291839.1"/>
    <property type="molecule type" value="Genomic_DNA"/>
</dbReference>
<comment type="caution">
    <text evidence="6">The sequence shown here is derived from an EMBL/GenBank/DDBJ whole genome shotgun (WGS) entry which is preliminary data.</text>
</comment>
<dbReference type="CDD" id="cd13688">
    <property type="entry name" value="PBP2_GltI_DEBP"/>
    <property type="match status" value="1"/>
</dbReference>
<evidence type="ECO:0000256" key="2">
    <source>
        <dbReference type="ARBA" id="ARBA00022448"/>
    </source>
</evidence>
<keyword evidence="2" id="KW-0813">Transport</keyword>
<dbReference type="SMART" id="SM00062">
    <property type="entry name" value="PBPb"/>
    <property type="match status" value="1"/>
</dbReference>
<sequence length="279" mass="30738">MRAGWLGLLGLVASTAPLAADTLSRVREAGTLRLGFRTDAPPYSYRSADGSPAGYMVDLCREVSENVKKSVGDPKLKIDFVEVTAANRLEAVRDGTVDILCDPTSVTLSRREIVDFSLPTIIDGASVLYRASGPNHLADFDGKRIGVLQGTTTEQTLKTALWQLDIKPQVVPMKTHEEGIRALSAGTLDAYFGDRGILLHYLRQSRTSAEIRIEDQYYTFETYALALPKDDGRLRLLVDATLADLYRTRSVQRIFTRSFGNAAPDEFVRALFVIHGVAK</sequence>
<name>A0ABW0F0W1_9HYPH</name>
<evidence type="ECO:0000256" key="1">
    <source>
        <dbReference type="ARBA" id="ARBA00010333"/>
    </source>
</evidence>
<evidence type="ECO:0000313" key="7">
    <source>
        <dbReference type="Proteomes" id="UP001595976"/>
    </source>
</evidence>
<organism evidence="6 7">
    <name type="scientific">Bosea minatitlanensis</name>
    <dbReference type="NCBI Taxonomy" id="128782"/>
    <lineage>
        <taxon>Bacteria</taxon>
        <taxon>Pseudomonadati</taxon>
        <taxon>Pseudomonadota</taxon>
        <taxon>Alphaproteobacteria</taxon>
        <taxon>Hyphomicrobiales</taxon>
        <taxon>Boseaceae</taxon>
        <taxon>Bosea</taxon>
    </lineage>
</organism>
<dbReference type="PANTHER" id="PTHR30085:SF6">
    <property type="entry name" value="ABC TRANSPORTER GLUTAMINE-BINDING PROTEIN GLNH"/>
    <property type="match status" value="1"/>
</dbReference>
<evidence type="ECO:0000259" key="5">
    <source>
        <dbReference type="SMART" id="SM00062"/>
    </source>
</evidence>
<dbReference type="Pfam" id="PF00497">
    <property type="entry name" value="SBP_bac_3"/>
    <property type="match status" value="1"/>
</dbReference>
<keyword evidence="7" id="KW-1185">Reference proteome</keyword>
<feature type="chain" id="PRO_5046478213" evidence="4">
    <location>
        <begin position="20"/>
        <end position="279"/>
    </location>
</feature>
<dbReference type="SUPFAM" id="SSF53850">
    <property type="entry name" value="Periplasmic binding protein-like II"/>
    <property type="match status" value="1"/>
</dbReference>
<dbReference type="InterPro" id="IPR001638">
    <property type="entry name" value="Solute-binding_3/MltF_N"/>
</dbReference>
<proteinExistence type="inferred from homology"/>
<feature type="domain" description="Solute-binding protein family 3/N-terminal" evidence="5">
    <location>
        <begin position="31"/>
        <end position="262"/>
    </location>
</feature>
<evidence type="ECO:0000313" key="6">
    <source>
        <dbReference type="EMBL" id="MFC5291839.1"/>
    </source>
</evidence>
<reference evidence="7" key="1">
    <citation type="journal article" date="2019" name="Int. J. Syst. Evol. Microbiol.">
        <title>The Global Catalogue of Microorganisms (GCM) 10K type strain sequencing project: providing services to taxonomists for standard genome sequencing and annotation.</title>
        <authorList>
            <consortium name="The Broad Institute Genomics Platform"/>
            <consortium name="The Broad Institute Genome Sequencing Center for Infectious Disease"/>
            <person name="Wu L."/>
            <person name="Ma J."/>
        </authorList>
    </citation>
    <scope>NUCLEOTIDE SEQUENCE [LARGE SCALE GENOMIC DNA]</scope>
    <source>
        <strain evidence="7">CGMCC 1.15643</strain>
    </source>
</reference>
<comment type="similarity">
    <text evidence="1">Belongs to the bacterial solute-binding protein 3 family.</text>
</comment>
<gene>
    <name evidence="6" type="ORF">ACFPK2_02430</name>
</gene>